<evidence type="ECO:0000313" key="2">
    <source>
        <dbReference type="Proteomes" id="UP000318733"/>
    </source>
</evidence>
<accession>A0A556MWS8</accession>
<protein>
    <submittedName>
        <fullName evidence="1">Uncharacterized protein</fullName>
    </submittedName>
</protein>
<keyword evidence="2" id="KW-1185">Reference proteome</keyword>
<dbReference type="OrthoDB" id="799100at2"/>
<dbReference type="EMBL" id="VLPK01000001">
    <property type="protein sequence ID" value="TSJ44259.1"/>
    <property type="molecule type" value="Genomic_DNA"/>
</dbReference>
<sequence length="70" mass="7710">MKKLFTNTNPFILLLAPVLFALIMGVSYQFEQKKHEASSIAASTAHATSLFIKGVNLVKAVCSVNKQDVW</sequence>
<evidence type="ECO:0000313" key="1">
    <source>
        <dbReference type="EMBL" id="TSJ44259.1"/>
    </source>
</evidence>
<proteinExistence type="predicted"/>
<organism evidence="1 2">
    <name type="scientific">Mucilaginibacter corticis</name>
    <dbReference type="NCBI Taxonomy" id="2597670"/>
    <lineage>
        <taxon>Bacteria</taxon>
        <taxon>Pseudomonadati</taxon>
        <taxon>Bacteroidota</taxon>
        <taxon>Sphingobacteriia</taxon>
        <taxon>Sphingobacteriales</taxon>
        <taxon>Sphingobacteriaceae</taxon>
        <taxon>Mucilaginibacter</taxon>
    </lineage>
</organism>
<dbReference type="RefSeq" id="WP_144247822.1">
    <property type="nucleotide sequence ID" value="NZ_VLPK01000001.1"/>
</dbReference>
<name>A0A556MWS8_9SPHI</name>
<reference evidence="1 2" key="1">
    <citation type="submission" date="2019-07" db="EMBL/GenBank/DDBJ databases">
        <authorList>
            <person name="Huq M.A."/>
        </authorList>
    </citation>
    <scope>NUCLEOTIDE SEQUENCE [LARGE SCALE GENOMIC DNA]</scope>
    <source>
        <strain evidence="1 2">MAH-19</strain>
    </source>
</reference>
<dbReference type="Proteomes" id="UP000318733">
    <property type="component" value="Unassembled WGS sequence"/>
</dbReference>
<gene>
    <name evidence="1" type="ORF">FO440_08815</name>
</gene>
<dbReference type="AlphaFoldDB" id="A0A556MWS8"/>
<comment type="caution">
    <text evidence="1">The sequence shown here is derived from an EMBL/GenBank/DDBJ whole genome shotgun (WGS) entry which is preliminary data.</text>
</comment>